<dbReference type="GeneID" id="108665377"/>
<dbReference type="InterPro" id="IPR018097">
    <property type="entry name" value="EGF_Ca-bd_CS"/>
</dbReference>
<keyword evidence="3" id="KW-0964">Secreted</keyword>
<dbReference type="FunFam" id="2.10.25.10:FF:000031">
    <property type="entry name" value="neurogenic locus notch homolog protein 3"/>
    <property type="match status" value="1"/>
</dbReference>
<keyword evidence="12" id="KW-1185">Reference proteome</keyword>
<evidence type="ECO:0000256" key="4">
    <source>
        <dbReference type="ARBA" id="ARBA00022536"/>
    </source>
</evidence>
<dbReference type="SMART" id="SM00181">
    <property type="entry name" value="EGF"/>
    <property type="match status" value="2"/>
</dbReference>
<keyword evidence="10" id="KW-0812">Transmembrane</keyword>
<evidence type="ECO:0000256" key="5">
    <source>
        <dbReference type="ARBA" id="ARBA00022729"/>
    </source>
</evidence>
<keyword evidence="6" id="KW-0677">Repeat</keyword>
<name>A0A979FPC9_HYAAZ</name>
<feature type="region of interest" description="Disordered" evidence="9">
    <location>
        <begin position="448"/>
        <end position="470"/>
    </location>
</feature>
<evidence type="ECO:0000256" key="3">
    <source>
        <dbReference type="ARBA" id="ARBA00022530"/>
    </source>
</evidence>
<dbReference type="KEGG" id="hazt:108665377"/>
<evidence type="ECO:0000256" key="6">
    <source>
        <dbReference type="ARBA" id="ARBA00022737"/>
    </source>
</evidence>
<dbReference type="InterPro" id="IPR000152">
    <property type="entry name" value="EGF-type_Asp/Asn_hydroxyl_site"/>
</dbReference>
<dbReference type="PROSITE" id="PS01187">
    <property type="entry name" value="EGF_CA"/>
    <property type="match status" value="1"/>
</dbReference>
<evidence type="ECO:0000256" key="8">
    <source>
        <dbReference type="PROSITE-ProRule" id="PRU00076"/>
    </source>
</evidence>
<dbReference type="Pfam" id="PF12662">
    <property type="entry name" value="cEGF"/>
    <property type="match status" value="1"/>
</dbReference>
<keyword evidence="10" id="KW-1133">Transmembrane helix</keyword>
<dbReference type="InterPro" id="IPR000742">
    <property type="entry name" value="EGF"/>
</dbReference>
<gene>
    <name evidence="13" type="primary">LOC108665377</name>
</gene>
<keyword evidence="3" id="KW-0272">Extracellular matrix</keyword>
<dbReference type="InterPro" id="IPR001881">
    <property type="entry name" value="EGF-like_Ca-bd_dom"/>
</dbReference>
<dbReference type="AlphaFoldDB" id="A0A979FPC9"/>
<dbReference type="PROSITE" id="PS50026">
    <property type="entry name" value="EGF_3"/>
    <property type="match status" value="1"/>
</dbReference>
<feature type="disulfide bond" evidence="8">
    <location>
        <begin position="92"/>
        <end position="101"/>
    </location>
</feature>
<sequence>MPPALNATRWGAVEAALDLASGCVPPLACVNATCSPPYKCLDTWKQFKCDCGEGFQLSPDGSSCLDVDECRYEPCLNFASCSNSVPGYYCSCTSGYAGHNCEQQAGPLAFPLGGLPVLLALTFSLATVLGLLAIAVSTYFLRRRKLELKTTSVDGPTSKQTQQQVITATIIDSSNHSPVPSKESKKSISIEELSSNNRFSKESLKNMTLFSKPSSKNAALSEELQRKSSSSEESFSCEGINSVAGHAIEVRYTASAATHTTLAPSVCELHALQHDAVPCLGRYNPDAVPCLGRYNPDAVSCLGRSNPDAGPCLGRSNPDAVPCLGRSNPDLSGEDVTKSGHAGPLSALTLMAPRGYRDEDEVQLNKLRDVINGVEYICSETPWPLLQSCTSDSTPDNIKRPYFSSLRRKSNELAPFLNVSGEKKISTSQPDSNERMEKVAWYCEGHNAPQKTDMMEKDSEVDPASGSLPALTMCSASHECKAPR</sequence>
<keyword evidence="4 8" id="KW-0245">EGF-like domain</keyword>
<dbReference type="PROSITE" id="PS01186">
    <property type="entry name" value="EGF_2"/>
    <property type="match status" value="1"/>
</dbReference>
<keyword evidence="7 8" id="KW-1015">Disulfide bond</keyword>
<evidence type="ECO:0000256" key="10">
    <source>
        <dbReference type="SAM" id="Phobius"/>
    </source>
</evidence>
<comment type="subcellular location">
    <subcellularLocation>
        <location evidence="1">Secreted</location>
        <location evidence="1">Extracellular space</location>
        <location evidence="1">Extracellular matrix</location>
    </subcellularLocation>
</comment>
<evidence type="ECO:0000259" key="11">
    <source>
        <dbReference type="PROSITE" id="PS50026"/>
    </source>
</evidence>
<proteinExistence type="inferred from homology"/>
<keyword evidence="10" id="KW-0472">Membrane</keyword>
<dbReference type="SMART" id="SM00179">
    <property type="entry name" value="EGF_CA"/>
    <property type="match status" value="2"/>
</dbReference>
<keyword evidence="5" id="KW-0732">Signal</keyword>
<dbReference type="InterPro" id="IPR052235">
    <property type="entry name" value="Nephronectin_domain"/>
</dbReference>
<dbReference type="PROSITE" id="PS00022">
    <property type="entry name" value="EGF_1"/>
    <property type="match status" value="1"/>
</dbReference>
<feature type="transmembrane region" description="Helical" evidence="10">
    <location>
        <begin position="117"/>
        <end position="141"/>
    </location>
</feature>
<evidence type="ECO:0000256" key="9">
    <source>
        <dbReference type="SAM" id="MobiDB-lite"/>
    </source>
</evidence>
<dbReference type="PROSITE" id="PS00010">
    <property type="entry name" value="ASX_HYDROXYL"/>
    <property type="match status" value="1"/>
</dbReference>
<comment type="caution">
    <text evidence="8">Lacks conserved residue(s) required for the propagation of feature annotation.</text>
</comment>
<evidence type="ECO:0000313" key="12">
    <source>
        <dbReference type="Proteomes" id="UP000694843"/>
    </source>
</evidence>
<comment type="similarity">
    <text evidence="2">Belongs to the fibulin family.</text>
</comment>
<dbReference type="RefSeq" id="XP_047738940.1">
    <property type="nucleotide sequence ID" value="XM_047882984.1"/>
</dbReference>
<evidence type="ECO:0000256" key="2">
    <source>
        <dbReference type="ARBA" id="ARBA00006127"/>
    </source>
</evidence>
<protein>
    <submittedName>
        <fullName evidence="13">Uncharacterized protein LOC108665377</fullName>
    </submittedName>
</protein>
<dbReference type="PANTHER" id="PTHR24050">
    <property type="entry name" value="PA14 DOMAIN-CONTAINING PROTEIN"/>
    <property type="match status" value="1"/>
</dbReference>
<organism evidence="12 13">
    <name type="scientific">Hyalella azteca</name>
    <name type="common">Amphipod</name>
    <dbReference type="NCBI Taxonomy" id="294128"/>
    <lineage>
        <taxon>Eukaryota</taxon>
        <taxon>Metazoa</taxon>
        <taxon>Ecdysozoa</taxon>
        <taxon>Arthropoda</taxon>
        <taxon>Crustacea</taxon>
        <taxon>Multicrustacea</taxon>
        <taxon>Malacostraca</taxon>
        <taxon>Eumalacostraca</taxon>
        <taxon>Peracarida</taxon>
        <taxon>Amphipoda</taxon>
        <taxon>Senticaudata</taxon>
        <taxon>Talitrida</taxon>
        <taxon>Talitroidea</taxon>
        <taxon>Hyalellidae</taxon>
        <taxon>Hyalella</taxon>
    </lineage>
</organism>
<accession>A0A979FPC9</accession>
<dbReference type="OrthoDB" id="283575at2759"/>
<feature type="domain" description="EGF-like" evidence="11">
    <location>
        <begin position="66"/>
        <end position="102"/>
    </location>
</feature>
<dbReference type="InterPro" id="IPR026823">
    <property type="entry name" value="cEGF"/>
</dbReference>
<evidence type="ECO:0000256" key="1">
    <source>
        <dbReference type="ARBA" id="ARBA00004498"/>
    </source>
</evidence>
<dbReference type="CDD" id="cd00054">
    <property type="entry name" value="EGF_CA"/>
    <property type="match status" value="1"/>
</dbReference>
<dbReference type="PANTHER" id="PTHR24050:SF28">
    <property type="entry name" value="UROMODULIN-LIKE"/>
    <property type="match status" value="1"/>
</dbReference>
<evidence type="ECO:0000313" key="13">
    <source>
        <dbReference type="RefSeq" id="XP_047738940.1"/>
    </source>
</evidence>
<dbReference type="Proteomes" id="UP000694843">
    <property type="component" value="Unplaced"/>
</dbReference>
<reference evidence="13" key="1">
    <citation type="submission" date="2025-08" db="UniProtKB">
        <authorList>
            <consortium name="RefSeq"/>
        </authorList>
    </citation>
    <scope>IDENTIFICATION</scope>
    <source>
        <tissue evidence="13">Whole organism</tissue>
    </source>
</reference>
<dbReference type="Gene3D" id="2.10.25.10">
    <property type="entry name" value="Laminin"/>
    <property type="match status" value="2"/>
</dbReference>
<evidence type="ECO:0000256" key="7">
    <source>
        <dbReference type="ARBA" id="ARBA00023157"/>
    </source>
</evidence>
<dbReference type="SUPFAM" id="SSF57196">
    <property type="entry name" value="EGF/Laminin"/>
    <property type="match status" value="2"/>
</dbReference>
<dbReference type="GO" id="GO:0005509">
    <property type="term" value="F:calcium ion binding"/>
    <property type="evidence" value="ECO:0007669"/>
    <property type="project" value="InterPro"/>
</dbReference>